<keyword evidence="1" id="KW-0378">Hydrolase</keyword>
<reference evidence="1 2" key="1">
    <citation type="submission" date="2023-10" db="EMBL/GenBank/DDBJ databases">
        <title>A novel Glycoside Hydrolase 43-Like Enzyme from Clostrdium boliviensis is an Endo-xylanase, and a Candidate for Xylooligosaccharides Production from Different Xylan Substrates.</title>
        <authorList>
            <person name="Alvarez M.T."/>
            <person name="Rocabado-Villegas L.R."/>
            <person name="Salas-Veizaga D.M."/>
            <person name="Linares-Pasten J.A."/>
            <person name="Gudmundsdottir E.E."/>
            <person name="Hreggvidsson G.O."/>
            <person name="Adlercreutz P."/>
            <person name="Nordberg Karlsson E."/>
        </authorList>
    </citation>
    <scope>NUCLEOTIDE SEQUENCE [LARGE SCALE GENOMIC DNA]</scope>
    <source>
        <strain evidence="1 2">E-1</strain>
    </source>
</reference>
<gene>
    <name evidence="1" type="ORF">RZO55_23960</name>
</gene>
<comment type="caution">
    <text evidence="1">The sequence shown here is derived from an EMBL/GenBank/DDBJ whole genome shotgun (WGS) entry which is preliminary data.</text>
</comment>
<accession>A0ABU4GSL2</accession>
<dbReference type="InterPro" id="IPR042301">
    <property type="entry name" value="GH115_sf"/>
</dbReference>
<proteinExistence type="predicted"/>
<dbReference type="Pfam" id="PF15979">
    <property type="entry name" value="Glyco_hydro_115"/>
    <property type="match status" value="1"/>
</dbReference>
<organism evidence="1 2">
    <name type="scientific">Clostridium boliviensis</name>
    <dbReference type="NCBI Taxonomy" id="318465"/>
    <lineage>
        <taxon>Bacteria</taxon>
        <taxon>Bacillati</taxon>
        <taxon>Bacillota</taxon>
        <taxon>Clostridia</taxon>
        <taxon>Eubacteriales</taxon>
        <taxon>Clostridiaceae</taxon>
        <taxon>Clostridium</taxon>
    </lineage>
</organism>
<evidence type="ECO:0000313" key="1">
    <source>
        <dbReference type="EMBL" id="MDW2800628.1"/>
    </source>
</evidence>
<evidence type="ECO:0000313" key="2">
    <source>
        <dbReference type="Proteomes" id="UP001276854"/>
    </source>
</evidence>
<dbReference type="Proteomes" id="UP001276854">
    <property type="component" value="Unassembled WGS sequence"/>
</dbReference>
<dbReference type="EMBL" id="JAWONS010000329">
    <property type="protein sequence ID" value="MDW2800628.1"/>
    <property type="molecule type" value="Genomic_DNA"/>
</dbReference>
<dbReference type="InterPro" id="IPR031924">
    <property type="entry name" value="GH115"/>
</dbReference>
<sequence length="188" mass="22237">MSHWDGGKNKEYPWEMAFEALLRCGSNVVIPGTDSNSKRYASLASAMGLWITHHHAEPLGAEMFLRAYPDKNPSFKEHPDLFRHLWKEGIERQKKERIIWNLGFRGQGDTPFWEQDPFYDTPTAYLLRQFMGYVRNVGDGPYFYQWQRLIIYPEKDRKILLLLNEENHMTDEELYAAMKERQGELNGY</sequence>
<keyword evidence="2" id="KW-1185">Reference proteome</keyword>
<name>A0ABU4GSL2_9CLOT</name>
<protein>
    <submittedName>
        <fullName evidence="1">Glycosyl hydrolase 115 family protein</fullName>
    </submittedName>
</protein>
<dbReference type="GO" id="GO:0016787">
    <property type="term" value="F:hydrolase activity"/>
    <property type="evidence" value="ECO:0007669"/>
    <property type="project" value="UniProtKB-KW"/>
</dbReference>
<dbReference type="Gene3D" id="3.20.20.520">
    <property type="entry name" value="Glycosyl hydrolase family 115"/>
    <property type="match status" value="1"/>
</dbReference>
<dbReference type="RefSeq" id="WP_318067104.1">
    <property type="nucleotide sequence ID" value="NZ_JAWONS010000329.1"/>
</dbReference>